<evidence type="ECO:0000256" key="1">
    <source>
        <dbReference type="ARBA" id="ARBA00010795"/>
    </source>
</evidence>
<sequence>MGEDQWFQPTVRNRLSHTILLTTYVIKYGKFYDINNRFNETSSAQGTEIARRTEYEWGHCGRESSPSGTEGSFKVEEKKSDGSKETIAEIYWDCPYIGSNKLQKTYVKDGYDVSFDGFSIPDGALGEGKINIRVD</sequence>
<dbReference type="InterPro" id="IPR009413">
    <property type="entry name" value="Aegerolysin-typ"/>
</dbReference>
<evidence type="ECO:0000256" key="2">
    <source>
        <dbReference type="SAM" id="MobiDB-lite"/>
    </source>
</evidence>
<proteinExistence type="inferred from homology"/>
<organism evidence="3 4">
    <name type="scientific">Hydnomerulius pinastri MD-312</name>
    <dbReference type="NCBI Taxonomy" id="994086"/>
    <lineage>
        <taxon>Eukaryota</taxon>
        <taxon>Fungi</taxon>
        <taxon>Dikarya</taxon>
        <taxon>Basidiomycota</taxon>
        <taxon>Agaricomycotina</taxon>
        <taxon>Agaricomycetes</taxon>
        <taxon>Agaricomycetidae</taxon>
        <taxon>Boletales</taxon>
        <taxon>Boletales incertae sedis</taxon>
        <taxon>Leucogyrophana</taxon>
    </lineage>
</organism>
<dbReference type="EMBL" id="KN839859">
    <property type="protein sequence ID" value="KIJ61827.1"/>
    <property type="molecule type" value="Genomic_DNA"/>
</dbReference>
<comment type="similarity">
    <text evidence="1">Belongs to the aegerolysin family.</text>
</comment>
<feature type="region of interest" description="Disordered" evidence="2">
    <location>
        <begin position="57"/>
        <end position="83"/>
    </location>
</feature>
<feature type="compositionally biased region" description="Basic and acidic residues" evidence="2">
    <location>
        <begin position="73"/>
        <end position="83"/>
    </location>
</feature>
<dbReference type="Gene3D" id="2.60.270.50">
    <property type="match status" value="1"/>
</dbReference>
<dbReference type="Proteomes" id="UP000053820">
    <property type="component" value="Unassembled WGS sequence"/>
</dbReference>
<dbReference type="HOGENOM" id="CLU_115909_3_1_1"/>
<gene>
    <name evidence="3" type="ORF">HYDPIDRAFT_169438</name>
</gene>
<dbReference type="GO" id="GO:0019836">
    <property type="term" value="P:symbiont-mediated hemolysis of host erythrocyte"/>
    <property type="evidence" value="ECO:0007669"/>
    <property type="project" value="InterPro"/>
</dbReference>
<dbReference type="Pfam" id="PF06355">
    <property type="entry name" value="Aegerolysin"/>
    <property type="match status" value="1"/>
</dbReference>
<protein>
    <submittedName>
        <fullName evidence="3">Uncharacterized protein</fullName>
    </submittedName>
</protein>
<reference evidence="3 4" key="1">
    <citation type="submission" date="2014-04" db="EMBL/GenBank/DDBJ databases">
        <title>Evolutionary Origins and Diversification of the Mycorrhizal Mutualists.</title>
        <authorList>
            <consortium name="DOE Joint Genome Institute"/>
            <consortium name="Mycorrhizal Genomics Consortium"/>
            <person name="Kohler A."/>
            <person name="Kuo A."/>
            <person name="Nagy L.G."/>
            <person name="Floudas D."/>
            <person name="Copeland A."/>
            <person name="Barry K.W."/>
            <person name="Cichocki N."/>
            <person name="Veneault-Fourrey C."/>
            <person name="LaButti K."/>
            <person name="Lindquist E.A."/>
            <person name="Lipzen A."/>
            <person name="Lundell T."/>
            <person name="Morin E."/>
            <person name="Murat C."/>
            <person name="Riley R."/>
            <person name="Ohm R."/>
            <person name="Sun H."/>
            <person name="Tunlid A."/>
            <person name="Henrissat B."/>
            <person name="Grigoriev I.V."/>
            <person name="Hibbett D.S."/>
            <person name="Martin F."/>
        </authorList>
    </citation>
    <scope>NUCLEOTIDE SEQUENCE [LARGE SCALE GENOMIC DNA]</scope>
    <source>
        <strain evidence="3 4">MD-312</strain>
    </source>
</reference>
<dbReference type="AlphaFoldDB" id="A0A0C9WCQ7"/>
<evidence type="ECO:0000313" key="4">
    <source>
        <dbReference type="Proteomes" id="UP000053820"/>
    </source>
</evidence>
<accession>A0A0C9WCQ7</accession>
<keyword evidence="4" id="KW-1185">Reference proteome</keyword>
<name>A0A0C9WCQ7_9AGAM</name>
<dbReference type="OrthoDB" id="3011667at2759"/>
<evidence type="ECO:0000313" key="3">
    <source>
        <dbReference type="EMBL" id="KIJ61827.1"/>
    </source>
</evidence>